<feature type="compositionally biased region" description="Polar residues" evidence="1">
    <location>
        <begin position="70"/>
        <end position="99"/>
    </location>
</feature>
<evidence type="ECO:0000256" key="1">
    <source>
        <dbReference type="SAM" id="MobiDB-lite"/>
    </source>
</evidence>
<evidence type="ECO:0000313" key="2">
    <source>
        <dbReference type="EMBL" id="RDX61507.1"/>
    </source>
</evidence>
<dbReference type="EMBL" id="QJKJ01016100">
    <property type="protein sequence ID" value="RDX61507.1"/>
    <property type="molecule type" value="Genomic_DNA"/>
</dbReference>
<name>A0A371E683_MUCPR</name>
<gene>
    <name evidence="2" type="ORF">CR513_60260</name>
</gene>
<accession>A0A371E683</accession>
<feature type="compositionally biased region" description="Polar residues" evidence="1">
    <location>
        <begin position="1"/>
        <end position="10"/>
    </location>
</feature>
<sequence>IDELLETSQYVEYPGADTSKPGANRAESDSKGERKVEFDSRSTELAKTDSIMQELAENKLINLEEAEIVSHSQPKVGSDSSQNGSQQTKDKSNFGQQSLHSDRVGQLTPSTDEKDIPPQPSNTELKPLPKHLKYAFMGDHQ</sequence>
<feature type="compositionally biased region" description="Basic and acidic residues" evidence="1">
    <location>
        <begin position="26"/>
        <end position="43"/>
    </location>
</feature>
<evidence type="ECO:0000313" key="3">
    <source>
        <dbReference type="Proteomes" id="UP000257109"/>
    </source>
</evidence>
<dbReference type="Proteomes" id="UP000257109">
    <property type="component" value="Unassembled WGS sequence"/>
</dbReference>
<feature type="non-terminal residue" evidence="2">
    <location>
        <position position="141"/>
    </location>
</feature>
<feature type="region of interest" description="Disordered" evidence="1">
    <location>
        <begin position="1"/>
        <end position="43"/>
    </location>
</feature>
<comment type="caution">
    <text evidence="2">The sequence shown here is derived from an EMBL/GenBank/DDBJ whole genome shotgun (WGS) entry which is preliminary data.</text>
</comment>
<feature type="region of interest" description="Disordered" evidence="1">
    <location>
        <begin position="70"/>
        <end position="141"/>
    </location>
</feature>
<feature type="non-terminal residue" evidence="2">
    <location>
        <position position="1"/>
    </location>
</feature>
<keyword evidence="3" id="KW-1185">Reference proteome</keyword>
<dbReference type="AlphaFoldDB" id="A0A371E683"/>
<organism evidence="2 3">
    <name type="scientific">Mucuna pruriens</name>
    <name type="common">Velvet bean</name>
    <name type="synonym">Dolichos pruriens</name>
    <dbReference type="NCBI Taxonomy" id="157652"/>
    <lineage>
        <taxon>Eukaryota</taxon>
        <taxon>Viridiplantae</taxon>
        <taxon>Streptophyta</taxon>
        <taxon>Embryophyta</taxon>
        <taxon>Tracheophyta</taxon>
        <taxon>Spermatophyta</taxon>
        <taxon>Magnoliopsida</taxon>
        <taxon>eudicotyledons</taxon>
        <taxon>Gunneridae</taxon>
        <taxon>Pentapetalae</taxon>
        <taxon>rosids</taxon>
        <taxon>fabids</taxon>
        <taxon>Fabales</taxon>
        <taxon>Fabaceae</taxon>
        <taxon>Papilionoideae</taxon>
        <taxon>50 kb inversion clade</taxon>
        <taxon>NPAAA clade</taxon>
        <taxon>indigoferoid/millettioid clade</taxon>
        <taxon>Phaseoleae</taxon>
        <taxon>Mucuna</taxon>
    </lineage>
</organism>
<protein>
    <submittedName>
        <fullName evidence="2">Uncharacterized protein</fullName>
    </submittedName>
</protein>
<reference evidence="2" key="1">
    <citation type="submission" date="2018-05" db="EMBL/GenBank/DDBJ databases">
        <title>Draft genome of Mucuna pruriens seed.</title>
        <authorList>
            <person name="Nnadi N.E."/>
            <person name="Vos R."/>
            <person name="Hasami M.H."/>
            <person name="Devisetty U.K."/>
            <person name="Aguiy J.C."/>
        </authorList>
    </citation>
    <scope>NUCLEOTIDE SEQUENCE [LARGE SCALE GENOMIC DNA]</scope>
    <source>
        <strain evidence="2">JCA_2017</strain>
    </source>
</reference>
<proteinExistence type="predicted"/>